<comment type="caution">
    <text evidence="1">The sequence shown here is derived from an EMBL/GenBank/DDBJ whole genome shotgun (WGS) entry which is preliminary data.</text>
</comment>
<evidence type="ECO:0000313" key="2">
    <source>
        <dbReference type="Proteomes" id="UP001252370"/>
    </source>
</evidence>
<evidence type="ECO:0000313" key="1">
    <source>
        <dbReference type="EMBL" id="MDR6753422.1"/>
    </source>
</evidence>
<gene>
    <name evidence="1" type="ORF">J2Y01_003945</name>
</gene>
<reference evidence="1" key="1">
    <citation type="submission" date="2023-07" db="EMBL/GenBank/DDBJ databases">
        <title>Sorghum-associated microbial communities from plants grown in Nebraska, USA.</title>
        <authorList>
            <person name="Schachtman D."/>
        </authorList>
    </citation>
    <scope>NUCLEOTIDE SEQUENCE</scope>
    <source>
        <strain evidence="1">BE73</strain>
    </source>
</reference>
<protein>
    <submittedName>
        <fullName evidence="1">Uncharacterized protein</fullName>
    </submittedName>
</protein>
<sequence length="130" mass="14756">MLPVRRVVVLSQGTVTLFAWGADVADGHLHDLLIFTSTLGELRDDWGAMETSDVEPRVWSGFWRLVRASLRGQELPETNWNDRIALAAAMWELNDLEAAQGKLTALIERADRRSLRLYQMQLEQGHKTTP</sequence>
<organism evidence="1 2">
    <name type="scientific">Deinococcus soli</name>
    <name type="common">ex Cha et al. 2016</name>
    <dbReference type="NCBI Taxonomy" id="1309411"/>
    <lineage>
        <taxon>Bacteria</taxon>
        <taxon>Thermotogati</taxon>
        <taxon>Deinococcota</taxon>
        <taxon>Deinococci</taxon>
        <taxon>Deinococcales</taxon>
        <taxon>Deinococcaceae</taxon>
        <taxon>Deinococcus</taxon>
    </lineage>
</organism>
<proteinExistence type="predicted"/>
<keyword evidence="2" id="KW-1185">Reference proteome</keyword>
<dbReference type="EMBL" id="JAVDTP010000014">
    <property type="protein sequence ID" value="MDR6753422.1"/>
    <property type="molecule type" value="Genomic_DNA"/>
</dbReference>
<dbReference type="Proteomes" id="UP001252370">
    <property type="component" value="Unassembled WGS sequence"/>
</dbReference>
<name>A0ACC6KLV9_9DEIO</name>
<accession>A0ACC6KLV9</accession>